<dbReference type="InterPro" id="IPR052162">
    <property type="entry name" value="Sensor_kinase/Photoreceptor"/>
</dbReference>
<dbReference type="SUPFAM" id="SSF47384">
    <property type="entry name" value="Homodimeric domain of signal transducing histidine kinase"/>
    <property type="match status" value="1"/>
</dbReference>
<dbReference type="GO" id="GO:0000155">
    <property type="term" value="F:phosphorelay sensor kinase activity"/>
    <property type="evidence" value="ECO:0007669"/>
    <property type="project" value="InterPro"/>
</dbReference>
<dbReference type="Gene3D" id="1.10.287.130">
    <property type="match status" value="1"/>
</dbReference>
<keyword evidence="4" id="KW-0808">Transferase</keyword>
<evidence type="ECO:0000313" key="10">
    <source>
        <dbReference type="Proteomes" id="UP000321436"/>
    </source>
</evidence>
<keyword evidence="3" id="KW-0597">Phosphoprotein</keyword>
<evidence type="ECO:0000256" key="3">
    <source>
        <dbReference type="ARBA" id="ARBA00022553"/>
    </source>
</evidence>
<keyword evidence="6" id="KW-0472">Membrane</keyword>
<dbReference type="PROSITE" id="PS50112">
    <property type="entry name" value="PAS"/>
    <property type="match status" value="2"/>
</dbReference>
<feature type="transmembrane region" description="Helical" evidence="6">
    <location>
        <begin position="46"/>
        <end position="64"/>
    </location>
</feature>
<dbReference type="CDD" id="cd00130">
    <property type="entry name" value="PAS"/>
    <property type="match status" value="3"/>
</dbReference>
<organism evidence="9 10">
    <name type="scientific">Chitinophaga cymbidii</name>
    <dbReference type="NCBI Taxonomy" id="1096750"/>
    <lineage>
        <taxon>Bacteria</taxon>
        <taxon>Pseudomonadati</taxon>
        <taxon>Bacteroidota</taxon>
        <taxon>Chitinophagia</taxon>
        <taxon>Chitinophagales</taxon>
        <taxon>Chitinophagaceae</taxon>
        <taxon>Chitinophaga</taxon>
    </lineage>
</organism>
<dbReference type="SUPFAM" id="SSF55785">
    <property type="entry name" value="PYP-like sensor domain (PAS domain)"/>
    <property type="match status" value="4"/>
</dbReference>
<keyword evidence="6" id="KW-1133">Transmembrane helix</keyword>
<evidence type="ECO:0000256" key="5">
    <source>
        <dbReference type="ARBA" id="ARBA00022777"/>
    </source>
</evidence>
<dbReference type="Gene3D" id="3.30.450.20">
    <property type="entry name" value="PAS domain"/>
    <property type="match status" value="3"/>
</dbReference>
<feature type="domain" description="PAC" evidence="8">
    <location>
        <begin position="385"/>
        <end position="437"/>
    </location>
</feature>
<dbReference type="NCBIfam" id="TIGR00229">
    <property type="entry name" value="sensory_box"/>
    <property type="match status" value="2"/>
</dbReference>
<dbReference type="InterPro" id="IPR000014">
    <property type="entry name" value="PAS"/>
</dbReference>
<dbReference type="InterPro" id="IPR001610">
    <property type="entry name" value="PAC"/>
</dbReference>
<feature type="domain" description="PAS" evidence="7">
    <location>
        <begin position="434"/>
        <end position="505"/>
    </location>
</feature>
<evidence type="ECO:0000259" key="7">
    <source>
        <dbReference type="PROSITE" id="PS50112"/>
    </source>
</evidence>
<evidence type="ECO:0000259" key="8">
    <source>
        <dbReference type="PROSITE" id="PS50113"/>
    </source>
</evidence>
<evidence type="ECO:0000256" key="6">
    <source>
        <dbReference type="SAM" id="Phobius"/>
    </source>
</evidence>
<dbReference type="InterPro" id="IPR035965">
    <property type="entry name" value="PAS-like_dom_sf"/>
</dbReference>
<evidence type="ECO:0000256" key="1">
    <source>
        <dbReference type="ARBA" id="ARBA00000085"/>
    </source>
</evidence>
<reference evidence="9 10" key="1">
    <citation type="submission" date="2019-07" db="EMBL/GenBank/DDBJ databases">
        <title>Whole genome shotgun sequence of Chitinophaga cymbidii NBRC 109752.</title>
        <authorList>
            <person name="Hosoyama A."/>
            <person name="Uohara A."/>
            <person name="Ohji S."/>
            <person name="Ichikawa N."/>
        </authorList>
    </citation>
    <scope>NUCLEOTIDE SEQUENCE [LARGE SCALE GENOMIC DNA]</scope>
    <source>
        <strain evidence="9 10">NBRC 109752</strain>
    </source>
</reference>
<evidence type="ECO:0000313" key="9">
    <source>
        <dbReference type="EMBL" id="GEP97984.1"/>
    </source>
</evidence>
<dbReference type="Pfam" id="PF08447">
    <property type="entry name" value="PAS_3"/>
    <property type="match status" value="1"/>
</dbReference>
<accession>A0A512RQK3</accession>
<dbReference type="Proteomes" id="UP000321436">
    <property type="component" value="Unassembled WGS sequence"/>
</dbReference>
<proteinExistence type="predicted"/>
<keyword evidence="10" id="KW-1185">Reference proteome</keyword>
<keyword evidence="5" id="KW-0418">Kinase</keyword>
<sequence length="640" mass="74625">MKRPITPTTTVIVYAICGIVWILATDTLLIELPWKMSFDRLWLGQHFKGVLYILLSSFLLYGLIKRNMARLELSQKAYMRMFRENPQPMWIFSTENFRFLEVNDAAVNLYGYSREEFLRMTILDIRPPEDIPKLQQNQGEFRGGITSGGQWRHYKKDGTLIYVRIQAFETMYDKHPSEVVSVFDITDKYMADEALNKQEQLLKAMINSTENMVWAVNTQLQLIALNNSFRHHSGLFTGINEPAPFWEEYYRKCLNGERQLFEYVIPGNDEKWKYAGLSFEPIIHQEKIIGVACQAWNATENKENELKLKKALERYDLLSLATNDATWDYDLASNVITWNEKMQQCYGFRGTGADVSYWQGRIHAEDRERVIRTIEEAIWRKERRWQAEYRLLGLKDQYRHVVSRGYILYNEQGEPFRLIGALMDVEDKVRQQEEIRKLSLIASMTHNPVIISDPEARIEWVNKSFEDLSGYTLEEVRGLQPSTFLHGPETQEATMQEIQEKLATAQPCVVEILNYSSVGQPYWVLMDITPVMDASGKLERLITIQTNITEKKKIVEQLQEKNKLLMEVAYISSHRLRKPVASMLGVMALMDKENLANPENERLLGFIERLTNDMDAMLHELADKCNHIYLAEQSQNDHPL</sequence>
<comment type="catalytic activity">
    <reaction evidence="1">
        <text>ATP + protein L-histidine = ADP + protein N-phospho-L-histidine.</text>
        <dbReference type="EC" id="2.7.13.3"/>
    </reaction>
</comment>
<dbReference type="InterPro" id="IPR013655">
    <property type="entry name" value="PAS_fold_3"/>
</dbReference>
<dbReference type="EMBL" id="BKAU01000005">
    <property type="protein sequence ID" value="GEP97984.1"/>
    <property type="molecule type" value="Genomic_DNA"/>
</dbReference>
<comment type="caution">
    <text evidence="9">The sequence shown here is derived from an EMBL/GenBank/DDBJ whole genome shotgun (WGS) entry which is preliminary data.</text>
</comment>
<feature type="domain" description="PAC" evidence="8">
    <location>
        <begin position="506"/>
        <end position="560"/>
    </location>
</feature>
<dbReference type="PANTHER" id="PTHR43304:SF1">
    <property type="entry name" value="PAC DOMAIN-CONTAINING PROTEIN"/>
    <property type="match status" value="1"/>
</dbReference>
<evidence type="ECO:0000256" key="2">
    <source>
        <dbReference type="ARBA" id="ARBA00012438"/>
    </source>
</evidence>
<feature type="domain" description="PAS" evidence="7">
    <location>
        <begin position="74"/>
        <end position="148"/>
    </location>
</feature>
<dbReference type="SMART" id="SM00086">
    <property type="entry name" value="PAC"/>
    <property type="match status" value="3"/>
</dbReference>
<dbReference type="InterPro" id="IPR000700">
    <property type="entry name" value="PAS-assoc_C"/>
</dbReference>
<dbReference type="EC" id="2.7.13.3" evidence="2"/>
<dbReference type="RefSeq" id="WP_146866089.1">
    <property type="nucleotide sequence ID" value="NZ_BKAU01000005.1"/>
</dbReference>
<dbReference type="PROSITE" id="PS50113">
    <property type="entry name" value="PAC"/>
    <property type="match status" value="2"/>
</dbReference>
<gene>
    <name evidence="9" type="ORF">CCY01nite_42440</name>
</gene>
<dbReference type="InterPro" id="IPR036097">
    <property type="entry name" value="HisK_dim/P_sf"/>
</dbReference>
<dbReference type="PANTHER" id="PTHR43304">
    <property type="entry name" value="PHYTOCHROME-LIKE PROTEIN CPH1"/>
    <property type="match status" value="1"/>
</dbReference>
<dbReference type="OrthoDB" id="9124519at2"/>
<evidence type="ECO:0000256" key="4">
    <source>
        <dbReference type="ARBA" id="ARBA00022679"/>
    </source>
</evidence>
<dbReference type="SMART" id="SM00091">
    <property type="entry name" value="PAS"/>
    <property type="match status" value="3"/>
</dbReference>
<dbReference type="Pfam" id="PF13426">
    <property type="entry name" value="PAS_9"/>
    <property type="match status" value="2"/>
</dbReference>
<dbReference type="AlphaFoldDB" id="A0A512RQK3"/>
<protein>
    <recommendedName>
        <fullName evidence="2">histidine kinase</fullName>
        <ecNumber evidence="2">2.7.13.3</ecNumber>
    </recommendedName>
</protein>
<keyword evidence="6" id="KW-0812">Transmembrane</keyword>
<feature type="transmembrane region" description="Helical" evidence="6">
    <location>
        <begin position="12"/>
        <end position="34"/>
    </location>
</feature>
<name>A0A512RQK3_9BACT</name>